<proteinExistence type="predicted"/>
<organism evidence="1 2">
    <name type="scientific">Tupaia chinensis</name>
    <name type="common">Chinese tree shrew</name>
    <name type="synonym">Tupaia belangeri chinensis</name>
    <dbReference type="NCBI Taxonomy" id="246437"/>
    <lineage>
        <taxon>Eukaryota</taxon>
        <taxon>Metazoa</taxon>
        <taxon>Chordata</taxon>
        <taxon>Craniata</taxon>
        <taxon>Vertebrata</taxon>
        <taxon>Euteleostomi</taxon>
        <taxon>Mammalia</taxon>
        <taxon>Eutheria</taxon>
        <taxon>Euarchontoglires</taxon>
        <taxon>Scandentia</taxon>
        <taxon>Tupaiidae</taxon>
        <taxon>Tupaia</taxon>
    </lineage>
</organism>
<dbReference type="AlphaFoldDB" id="L9KH38"/>
<gene>
    <name evidence="1" type="ORF">TREES_T100004289</name>
</gene>
<sequence>MVRLMALEAVKGPCRTLNQTESGTGANPAFPYGSEKAVAQEEEEAQPLSCAYRSEFISSSSGAWERPDPNSSSFLVPRLNAPAPWSVDVEVLSPKWGGHVLLPVDDTGSARPHSLATFLQRQQAQLTRTAILGALGRGAVLARQGSVAGAARFKMLRVYECTASPFISRLSGFPKFLLPLVISGSSWQHVVVPSGDLPGHWALEQVCTHGPLARARRNLLSLALEHGVLSSRTFPAL</sequence>
<evidence type="ECO:0000313" key="2">
    <source>
        <dbReference type="Proteomes" id="UP000011518"/>
    </source>
</evidence>
<protein>
    <submittedName>
        <fullName evidence="1">Uncharacterized protein</fullName>
    </submittedName>
</protein>
<dbReference type="Proteomes" id="UP000011518">
    <property type="component" value="Unassembled WGS sequence"/>
</dbReference>
<dbReference type="EMBL" id="KB320843">
    <property type="protein sequence ID" value="ELW61978.1"/>
    <property type="molecule type" value="Genomic_DNA"/>
</dbReference>
<evidence type="ECO:0000313" key="1">
    <source>
        <dbReference type="EMBL" id="ELW61978.1"/>
    </source>
</evidence>
<accession>L9KH38</accession>
<reference evidence="2" key="2">
    <citation type="journal article" date="2013" name="Nat. Commun.">
        <title>Genome of the Chinese tree shrew.</title>
        <authorList>
            <person name="Fan Y."/>
            <person name="Huang Z.Y."/>
            <person name="Cao C.C."/>
            <person name="Chen C.S."/>
            <person name="Chen Y.X."/>
            <person name="Fan D.D."/>
            <person name="He J."/>
            <person name="Hou H.L."/>
            <person name="Hu L."/>
            <person name="Hu X.T."/>
            <person name="Jiang X.T."/>
            <person name="Lai R."/>
            <person name="Lang Y.S."/>
            <person name="Liang B."/>
            <person name="Liao S.G."/>
            <person name="Mu D."/>
            <person name="Ma Y.Y."/>
            <person name="Niu Y.Y."/>
            <person name="Sun X.Q."/>
            <person name="Xia J.Q."/>
            <person name="Xiao J."/>
            <person name="Xiong Z.Q."/>
            <person name="Xu L."/>
            <person name="Yang L."/>
            <person name="Zhang Y."/>
            <person name="Zhao W."/>
            <person name="Zhao X.D."/>
            <person name="Zheng Y.T."/>
            <person name="Zhou J.M."/>
            <person name="Zhu Y.B."/>
            <person name="Zhang G.J."/>
            <person name="Wang J."/>
            <person name="Yao Y.G."/>
        </authorList>
    </citation>
    <scope>NUCLEOTIDE SEQUENCE [LARGE SCALE GENOMIC DNA]</scope>
</reference>
<reference evidence="2" key="1">
    <citation type="submission" date="2012-07" db="EMBL/GenBank/DDBJ databases">
        <title>Genome of the Chinese tree shrew, a rising model animal genetically related to primates.</title>
        <authorList>
            <person name="Zhang G."/>
            <person name="Fan Y."/>
            <person name="Yao Y."/>
            <person name="Huang Z."/>
        </authorList>
    </citation>
    <scope>NUCLEOTIDE SEQUENCE [LARGE SCALE GENOMIC DNA]</scope>
</reference>
<dbReference type="InParanoid" id="L9KH38"/>
<keyword evidence="2" id="KW-1185">Reference proteome</keyword>
<name>L9KH38_TUPCH</name>